<organism evidence="6 7">
    <name type="scientific">Rothia santali</name>
    <dbReference type="NCBI Taxonomy" id="2949643"/>
    <lineage>
        <taxon>Bacteria</taxon>
        <taxon>Bacillati</taxon>
        <taxon>Actinomycetota</taxon>
        <taxon>Actinomycetes</taxon>
        <taxon>Micrococcales</taxon>
        <taxon>Micrococcaceae</taxon>
        <taxon>Rothia</taxon>
    </lineage>
</organism>
<dbReference type="InterPro" id="IPR009057">
    <property type="entry name" value="Homeodomain-like_sf"/>
</dbReference>
<evidence type="ECO:0000259" key="5">
    <source>
        <dbReference type="PROSITE" id="PS50977"/>
    </source>
</evidence>
<dbReference type="InterPro" id="IPR050109">
    <property type="entry name" value="HTH-type_TetR-like_transc_reg"/>
</dbReference>
<sequence length="214" mass="23827">MGQRSTANRRQVARGIMEAASRCFGESGYAQITVDDIAHEAGISKPMLYRSFDSKAELYEAVLATHTQEFLERLDAALDRSLIMDRSTSTERLPLLMVFVDYARQRDAGFRLLFESEAIFDPEFSGIVTEFLRTVRTKLLSVRNRRDDDGLTEEVRHTESQLILGSTIVVAGKIAGAQSERERQELVGLYRSMVLPRIAGIGGGGGRVRLKPAS</sequence>
<dbReference type="RefSeq" id="WP_254165865.1">
    <property type="nucleotide sequence ID" value="NZ_JANAFB010000011.1"/>
</dbReference>
<reference evidence="6" key="1">
    <citation type="submission" date="2022-06" db="EMBL/GenBank/DDBJ databases">
        <title>Rothia sp. isolated from sandalwood seedling.</title>
        <authorList>
            <person name="Tuikhar N."/>
            <person name="Kirdat K."/>
            <person name="Thorat V."/>
            <person name="Swetha P."/>
            <person name="Padma S."/>
            <person name="Sundararaj R."/>
            <person name="Yadav A."/>
        </authorList>
    </citation>
    <scope>NUCLEOTIDE SEQUENCE</scope>
    <source>
        <strain evidence="6">AR01</strain>
    </source>
</reference>
<dbReference type="Proteomes" id="UP001139502">
    <property type="component" value="Unassembled WGS sequence"/>
</dbReference>
<accession>A0A9X2KHV7</accession>
<gene>
    <name evidence="6" type="ORF">NBM05_06055</name>
</gene>
<dbReference type="PANTHER" id="PTHR30055:SF234">
    <property type="entry name" value="HTH-TYPE TRANSCRIPTIONAL REGULATOR BETI"/>
    <property type="match status" value="1"/>
</dbReference>
<feature type="DNA-binding region" description="H-T-H motif" evidence="4">
    <location>
        <begin position="33"/>
        <end position="52"/>
    </location>
</feature>
<keyword evidence="2 4" id="KW-0238">DNA-binding</keyword>
<proteinExistence type="predicted"/>
<dbReference type="PANTHER" id="PTHR30055">
    <property type="entry name" value="HTH-TYPE TRANSCRIPTIONAL REGULATOR RUTR"/>
    <property type="match status" value="1"/>
</dbReference>
<keyword evidence="3" id="KW-0804">Transcription</keyword>
<dbReference type="PRINTS" id="PR00455">
    <property type="entry name" value="HTHTETR"/>
</dbReference>
<evidence type="ECO:0000313" key="6">
    <source>
        <dbReference type="EMBL" id="MCP3425588.1"/>
    </source>
</evidence>
<comment type="caution">
    <text evidence="6">The sequence shown here is derived from an EMBL/GenBank/DDBJ whole genome shotgun (WGS) entry which is preliminary data.</text>
</comment>
<keyword evidence="1" id="KW-0805">Transcription regulation</keyword>
<dbReference type="EMBL" id="JANAFB010000011">
    <property type="protein sequence ID" value="MCP3425588.1"/>
    <property type="molecule type" value="Genomic_DNA"/>
</dbReference>
<dbReference type="Gene3D" id="1.10.357.10">
    <property type="entry name" value="Tetracycline Repressor, domain 2"/>
    <property type="match status" value="1"/>
</dbReference>
<protein>
    <submittedName>
        <fullName evidence="6">TetR/AcrR family transcriptional regulator</fullName>
    </submittedName>
</protein>
<feature type="domain" description="HTH tetR-type" evidence="5">
    <location>
        <begin position="10"/>
        <end position="70"/>
    </location>
</feature>
<evidence type="ECO:0000256" key="4">
    <source>
        <dbReference type="PROSITE-ProRule" id="PRU00335"/>
    </source>
</evidence>
<evidence type="ECO:0000313" key="7">
    <source>
        <dbReference type="Proteomes" id="UP001139502"/>
    </source>
</evidence>
<dbReference type="SUPFAM" id="SSF46689">
    <property type="entry name" value="Homeodomain-like"/>
    <property type="match status" value="1"/>
</dbReference>
<evidence type="ECO:0000256" key="2">
    <source>
        <dbReference type="ARBA" id="ARBA00023125"/>
    </source>
</evidence>
<dbReference type="AlphaFoldDB" id="A0A9X2KHV7"/>
<evidence type="ECO:0000256" key="3">
    <source>
        <dbReference type="ARBA" id="ARBA00023163"/>
    </source>
</evidence>
<dbReference type="Pfam" id="PF00440">
    <property type="entry name" value="TetR_N"/>
    <property type="match status" value="1"/>
</dbReference>
<keyword evidence="7" id="KW-1185">Reference proteome</keyword>
<dbReference type="InterPro" id="IPR001647">
    <property type="entry name" value="HTH_TetR"/>
</dbReference>
<name>A0A9X2KHV7_9MICC</name>
<dbReference type="GO" id="GO:0000976">
    <property type="term" value="F:transcription cis-regulatory region binding"/>
    <property type="evidence" value="ECO:0007669"/>
    <property type="project" value="TreeGrafter"/>
</dbReference>
<dbReference type="GO" id="GO:0003700">
    <property type="term" value="F:DNA-binding transcription factor activity"/>
    <property type="evidence" value="ECO:0007669"/>
    <property type="project" value="TreeGrafter"/>
</dbReference>
<dbReference type="PROSITE" id="PS50977">
    <property type="entry name" value="HTH_TETR_2"/>
    <property type="match status" value="1"/>
</dbReference>
<evidence type="ECO:0000256" key="1">
    <source>
        <dbReference type="ARBA" id="ARBA00023015"/>
    </source>
</evidence>